<evidence type="ECO:0000313" key="1">
    <source>
        <dbReference type="Proteomes" id="UP000675920"/>
    </source>
</evidence>
<reference evidence="2" key="1">
    <citation type="submission" date="2025-08" db="UniProtKB">
        <authorList>
            <consortium name="RefSeq"/>
        </authorList>
    </citation>
    <scope>IDENTIFICATION</scope>
</reference>
<dbReference type="Proteomes" id="UP000675920">
    <property type="component" value="Unplaced"/>
</dbReference>
<protein>
    <submittedName>
        <fullName evidence="2">Uncharacterized protein</fullName>
    </submittedName>
</protein>
<evidence type="ECO:0000313" key="2">
    <source>
        <dbReference type="RefSeq" id="WP_028310426.1"/>
    </source>
</evidence>
<keyword evidence="1" id="KW-1185">Reference proteome</keyword>
<dbReference type="AlphaFoldDB" id="A0A8B6X1Q9"/>
<organism evidence="1 2">
    <name type="scientific">Derxia gummosa DSM 723</name>
    <dbReference type="NCBI Taxonomy" id="1121388"/>
    <lineage>
        <taxon>Bacteria</taxon>
        <taxon>Pseudomonadati</taxon>
        <taxon>Pseudomonadota</taxon>
        <taxon>Betaproteobacteria</taxon>
        <taxon>Burkholderiales</taxon>
        <taxon>Alcaligenaceae</taxon>
        <taxon>Derxia</taxon>
    </lineage>
</organism>
<sequence>MTHQERVLAEQALALVEMLDARQGPISHVDLADLLAALRELNGRAVATPAVPPRPFDALRLVRVA</sequence>
<proteinExistence type="predicted"/>
<name>A0A8B6X1Q9_9BURK</name>
<dbReference type="RefSeq" id="WP_028310426.1">
    <property type="nucleotide sequence ID" value="NZ_AXWS01000007.1"/>
</dbReference>
<accession>A0A8B6X1Q9</accession>